<reference evidence="1" key="1">
    <citation type="submission" date="2021-03" db="EMBL/GenBank/DDBJ databases">
        <authorList>
            <person name="Bekaert M."/>
        </authorList>
    </citation>
    <scope>NUCLEOTIDE SEQUENCE</scope>
</reference>
<dbReference type="InterPro" id="IPR027417">
    <property type="entry name" value="P-loop_NTPase"/>
</dbReference>
<dbReference type="SUPFAM" id="SSF52540">
    <property type="entry name" value="P-loop containing nucleoside triphosphate hydrolases"/>
    <property type="match status" value="1"/>
</dbReference>
<dbReference type="AlphaFoldDB" id="A0A8S3TIL8"/>
<dbReference type="PANTHER" id="PTHR12449">
    <property type="entry name" value="DEATH DOMAIN-CONTAINING PROTEIN"/>
    <property type="match status" value="1"/>
</dbReference>
<evidence type="ECO:0000313" key="1">
    <source>
        <dbReference type="EMBL" id="CAG2233450.1"/>
    </source>
</evidence>
<organism evidence="1 2">
    <name type="scientific">Mytilus edulis</name>
    <name type="common">Blue mussel</name>
    <dbReference type="NCBI Taxonomy" id="6550"/>
    <lineage>
        <taxon>Eukaryota</taxon>
        <taxon>Metazoa</taxon>
        <taxon>Spiralia</taxon>
        <taxon>Lophotrochozoa</taxon>
        <taxon>Mollusca</taxon>
        <taxon>Bivalvia</taxon>
        <taxon>Autobranchia</taxon>
        <taxon>Pteriomorphia</taxon>
        <taxon>Mytilida</taxon>
        <taxon>Mytiloidea</taxon>
        <taxon>Mytilidae</taxon>
        <taxon>Mytilinae</taxon>
        <taxon>Mytilus</taxon>
    </lineage>
</organism>
<proteinExistence type="predicted"/>
<name>A0A8S3TIL8_MYTED</name>
<protein>
    <submittedName>
        <fullName evidence="1">Uncharacterized protein</fullName>
    </submittedName>
</protein>
<dbReference type="PANTHER" id="PTHR12449:SF18">
    <property type="entry name" value="DEATH DOMAIN-CONTAINING PROTEIN"/>
    <property type="match status" value="1"/>
</dbReference>
<comment type="caution">
    <text evidence="1">The sequence shown here is derived from an EMBL/GenBank/DDBJ whole genome shotgun (WGS) entry which is preliminary data.</text>
</comment>
<dbReference type="InterPro" id="IPR039788">
    <property type="entry name" value="NOL4/NOL4L"/>
</dbReference>
<keyword evidence="2" id="KW-1185">Reference proteome</keyword>
<evidence type="ECO:0000313" key="2">
    <source>
        <dbReference type="Proteomes" id="UP000683360"/>
    </source>
</evidence>
<accession>A0A8S3TIL8</accession>
<gene>
    <name evidence="1" type="ORF">MEDL_46158</name>
</gene>
<dbReference type="OrthoDB" id="6114177at2759"/>
<dbReference type="Gene3D" id="3.40.50.300">
    <property type="entry name" value="P-loop containing nucleotide triphosphate hydrolases"/>
    <property type="match status" value="1"/>
</dbReference>
<sequence>MIIVVYVNSKARDQRFYLETLLSNDLVPSFDSRILVVGAYEAGKTTLVSNLIGKSIPRERQSTDGIDVYFGKLLFDIKTQKLLKKTKGVHSFPKAIYQKILSYIKSVETEDGTIRKTQCDVPNDDVLQKLSDKINEYADDDSKDRFCDQKVIPIPVLDFAGQIVYHATHQTFITSHGIYIITFNGSKELDDPLSDRKDESKTTIIENIRQWVSSILLYSHPDNKNYPRLMFVATHRDLVCQEYVSEKRSKLLSSLSGCFTDENIRSHLMLHKLFFVNALSENDPEMEELSECISKTITKNPQWGQRVPRQFLILEMMFAALVEEGKTNNQS</sequence>
<dbReference type="EMBL" id="CAJPWZ010002207">
    <property type="protein sequence ID" value="CAG2233450.1"/>
    <property type="molecule type" value="Genomic_DNA"/>
</dbReference>
<dbReference type="Proteomes" id="UP000683360">
    <property type="component" value="Unassembled WGS sequence"/>
</dbReference>